<accession>A0A9K3DW17</accession>
<dbReference type="Gramene" id="mRNA:HanXRQr2_Chr16g0769061">
    <property type="protein sequence ID" value="mRNA:HanXRQr2_Chr16g0769061"/>
    <property type="gene ID" value="HanXRQr2_Chr16g0769061"/>
</dbReference>
<keyword evidence="2" id="KW-1185">Reference proteome</keyword>
<evidence type="ECO:0000313" key="1">
    <source>
        <dbReference type="EMBL" id="KAF5761779.1"/>
    </source>
</evidence>
<evidence type="ECO:0000313" key="2">
    <source>
        <dbReference type="Proteomes" id="UP000215914"/>
    </source>
</evidence>
<gene>
    <name evidence="1" type="ORF">HanXRQr2_Chr16g0769061</name>
</gene>
<dbReference type="EMBL" id="MNCJ02000331">
    <property type="protein sequence ID" value="KAF5761779.1"/>
    <property type="molecule type" value="Genomic_DNA"/>
</dbReference>
<dbReference type="AlphaFoldDB" id="A0A9K3DW17"/>
<proteinExistence type="predicted"/>
<dbReference type="Proteomes" id="UP000215914">
    <property type="component" value="Unassembled WGS sequence"/>
</dbReference>
<reference evidence="1" key="2">
    <citation type="submission" date="2020-06" db="EMBL/GenBank/DDBJ databases">
        <title>Helianthus annuus Genome sequencing and assembly Release 2.</title>
        <authorList>
            <person name="Gouzy J."/>
            <person name="Langlade N."/>
            <person name="Munos S."/>
        </authorList>
    </citation>
    <scope>NUCLEOTIDE SEQUENCE</scope>
    <source>
        <tissue evidence="1">Leaves</tissue>
    </source>
</reference>
<organism evidence="1 2">
    <name type="scientific">Helianthus annuus</name>
    <name type="common">Common sunflower</name>
    <dbReference type="NCBI Taxonomy" id="4232"/>
    <lineage>
        <taxon>Eukaryota</taxon>
        <taxon>Viridiplantae</taxon>
        <taxon>Streptophyta</taxon>
        <taxon>Embryophyta</taxon>
        <taxon>Tracheophyta</taxon>
        <taxon>Spermatophyta</taxon>
        <taxon>Magnoliopsida</taxon>
        <taxon>eudicotyledons</taxon>
        <taxon>Gunneridae</taxon>
        <taxon>Pentapetalae</taxon>
        <taxon>asterids</taxon>
        <taxon>campanulids</taxon>
        <taxon>Asterales</taxon>
        <taxon>Asteraceae</taxon>
        <taxon>Asteroideae</taxon>
        <taxon>Heliantheae alliance</taxon>
        <taxon>Heliantheae</taxon>
        <taxon>Helianthus</taxon>
    </lineage>
</organism>
<comment type="caution">
    <text evidence="1">The sequence shown here is derived from an EMBL/GenBank/DDBJ whole genome shotgun (WGS) entry which is preliminary data.</text>
</comment>
<reference evidence="1" key="1">
    <citation type="journal article" date="2017" name="Nature">
        <title>The sunflower genome provides insights into oil metabolism, flowering and Asterid evolution.</title>
        <authorList>
            <person name="Badouin H."/>
            <person name="Gouzy J."/>
            <person name="Grassa C.J."/>
            <person name="Murat F."/>
            <person name="Staton S.E."/>
            <person name="Cottret L."/>
            <person name="Lelandais-Briere C."/>
            <person name="Owens G.L."/>
            <person name="Carrere S."/>
            <person name="Mayjonade B."/>
            <person name="Legrand L."/>
            <person name="Gill N."/>
            <person name="Kane N.C."/>
            <person name="Bowers J.E."/>
            <person name="Hubner S."/>
            <person name="Bellec A."/>
            <person name="Berard A."/>
            <person name="Berges H."/>
            <person name="Blanchet N."/>
            <person name="Boniface M.C."/>
            <person name="Brunel D."/>
            <person name="Catrice O."/>
            <person name="Chaidir N."/>
            <person name="Claudel C."/>
            <person name="Donnadieu C."/>
            <person name="Faraut T."/>
            <person name="Fievet G."/>
            <person name="Helmstetter N."/>
            <person name="King M."/>
            <person name="Knapp S.J."/>
            <person name="Lai Z."/>
            <person name="Le Paslier M.C."/>
            <person name="Lippi Y."/>
            <person name="Lorenzon L."/>
            <person name="Mandel J.R."/>
            <person name="Marage G."/>
            <person name="Marchand G."/>
            <person name="Marquand E."/>
            <person name="Bret-Mestries E."/>
            <person name="Morien E."/>
            <person name="Nambeesan S."/>
            <person name="Nguyen T."/>
            <person name="Pegot-Espagnet P."/>
            <person name="Pouilly N."/>
            <person name="Raftis F."/>
            <person name="Sallet E."/>
            <person name="Schiex T."/>
            <person name="Thomas J."/>
            <person name="Vandecasteele C."/>
            <person name="Vares D."/>
            <person name="Vear F."/>
            <person name="Vautrin S."/>
            <person name="Crespi M."/>
            <person name="Mangin B."/>
            <person name="Burke J.M."/>
            <person name="Salse J."/>
            <person name="Munos S."/>
            <person name="Vincourt P."/>
            <person name="Rieseberg L.H."/>
            <person name="Langlade N.B."/>
        </authorList>
    </citation>
    <scope>NUCLEOTIDE SEQUENCE</scope>
    <source>
        <tissue evidence="1">Leaves</tissue>
    </source>
</reference>
<name>A0A9K3DW17_HELAN</name>
<protein>
    <submittedName>
        <fullName evidence="1">Uncharacterized protein</fullName>
    </submittedName>
</protein>
<sequence>MIWIPCCNGFCGVPLFRQACDGWIGRHPCCATRTTVDGGGWPENVVRLLSVRQGKDESPISKCNCMYILVGKKQTPGLASGW</sequence>